<evidence type="ECO:0000256" key="1">
    <source>
        <dbReference type="PROSITE-ProRule" id="PRU01313"/>
    </source>
</evidence>
<name>A0A851M4N5_CORCR</name>
<gene>
    <name evidence="4" type="primary">Tfcp2</name>
    <name evidence="4" type="ORF">CORCRI_R00800</name>
</gene>
<dbReference type="GO" id="GO:0005634">
    <property type="term" value="C:nucleus"/>
    <property type="evidence" value="ECO:0007669"/>
    <property type="project" value="UniProtKB-SubCell"/>
</dbReference>
<keyword evidence="1" id="KW-0238">DNA-binding</keyword>
<accession>A0A851M4N5</accession>
<feature type="domain" description="Grh/CP2 DB" evidence="3">
    <location>
        <begin position="1"/>
        <end position="186"/>
    </location>
</feature>
<feature type="non-terminal residue" evidence="4">
    <location>
        <position position="1"/>
    </location>
</feature>
<feature type="non-terminal residue" evidence="4">
    <location>
        <position position="186"/>
    </location>
</feature>
<dbReference type="GO" id="GO:0001228">
    <property type="term" value="F:DNA-binding transcription activator activity, RNA polymerase II-specific"/>
    <property type="evidence" value="ECO:0007669"/>
    <property type="project" value="TreeGrafter"/>
</dbReference>
<dbReference type="EMBL" id="WBMX01017976">
    <property type="protein sequence ID" value="NXC22545.1"/>
    <property type="molecule type" value="Genomic_DNA"/>
</dbReference>
<dbReference type="GO" id="GO:0000978">
    <property type="term" value="F:RNA polymerase II cis-regulatory region sequence-specific DNA binding"/>
    <property type="evidence" value="ECO:0007669"/>
    <property type="project" value="TreeGrafter"/>
</dbReference>
<dbReference type="InterPro" id="IPR007604">
    <property type="entry name" value="CP2"/>
</dbReference>
<organism evidence="4 5">
    <name type="scientific">Corythaeola cristata</name>
    <name type="common">Great blue turaco</name>
    <dbReference type="NCBI Taxonomy" id="103954"/>
    <lineage>
        <taxon>Eukaryota</taxon>
        <taxon>Metazoa</taxon>
        <taxon>Chordata</taxon>
        <taxon>Craniata</taxon>
        <taxon>Vertebrata</taxon>
        <taxon>Euteleostomi</taxon>
        <taxon>Archelosauria</taxon>
        <taxon>Archosauria</taxon>
        <taxon>Dinosauria</taxon>
        <taxon>Saurischia</taxon>
        <taxon>Theropoda</taxon>
        <taxon>Coelurosauria</taxon>
        <taxon>Aves</taxon>
        <taxon>Neognathae</taxon>
        <taxon>Neoaves</taxon>
        <taxon>Otidimorphae</taxon>
        <taxon>Musophagiformes</taxon>
        <taxon>Musophagidae</taxon>
        <taxon>Corythaeola</taxon>
    </lineage>
</organism>
<dbReference type="InterPro" id="IPR040167">
    <property type="entry name" value="TF_CP2-like"/>
</dbReference>
<dbReference type="Pfam" id="PF04516">
    <property type="entry name" value="CP2"/>
    <property type="match status" value="1"/>
</dbReference>
<evidence type="ECO:0000313" key="5">
    <source>
        <dbReference type="Proteomes" id="UP000621168"/>
    </source>
</evidence>
<dbReference type="PROSITE" id="PS51968">
    <property type="entry name" value="GRH_CP2_DB"/>
    <property type="match status" value="1"/>
</dbReference>
<dbReference type="PANTHER" id="PTHR11037">
    <property type="entry name" value="TRANSCRIPTION FACTOR CP2"/>
    <property type="match status" value="1"/>
</dbReference>
<evidence type="ECO:0000256" key="2">
    <source>
        <dbReference type="SAM" id="MobiDB-lite"/>
    </source>
</evidence>
<comment type="subcellular location">
    <subcellularLocation>
        <location evidence="1">Nucleus</location>
    </subcellularLocation>
</comment>
<comment type="caution">
    <text evidence="4">The sequence shown here is derived from an EMBL/GenBank/DDBJ whole genome shotgun (WGS) entry which is preliminary data.</text>
</comment>
<reference evidence="4" key="1">
    <citation type="submission" date="2019-09" db="EMBL/GenBank/DDBJ databases">
        <title>Bird 10,000 Genomes (B10K) Project - Family phase.</title>
        <authorList>
            <person name="Zhang G."/>
        </authorList>
    </citation>
    <scope>NUCLEOTIDE SEQUENCE</scope>
    <source>
        <strain evidence="4">B10K-CU-031-40</strain>
    </source>
</reference>
<dbReference type="OrthoDB" id="9996779at2759"/>
<keyword evidence="5" id="KW-1185">Reference proteome</keyword>
<feature type="compositionally biased region" description="Basic and acidic residues" evidence="2">
    <location>
        <begin position="150"/>
        <end position="173"/>
    </location>
</feature>
<proteinExistence type="predicted"/>
<dbReference type="Proteomes" id="UP000621168">
    <property type="component" value="Unassembled WGS sequence"/>
</dbReference>
<evidence type="ECO:0000259" key="3">
    <source>
        <dbReference type="PROSITE" id="PS51968"/>
    </source>
</evidence>
<dbReference type="PANTHER" id="PTHR11037:SF11">
    <property type="entry name" value="ALPHA-GLOBIN TRANSCRIPTION FACTOR CP2"/>
    <property type="match status" value="1"/>
</dbReference>
<evidence type="ECO:0000313" key="4">
    <source>
        <dbReference type="EMBL" id="NXC22545.1"/>
    </source>
</evidence>
<protein>
    <submittedName>
        <fullName evidence="4">TFCP2 factor</fullName>
    </submittedName>
</protein>
<feature type="region of interest" description="Disordered" evidence="2">
    <location>
        <begin position="146"/>
        <end position="186"/>
    </location>
</feature>
<keyword evidence="1" id="KW-0539">Nucleus</keyword>
<sequence length="186" mass="21437">GQSYEIRMLDNRKIGELPEINGKLVKSIFRVVFHDRRLQYTEHQQLEGWRWNRPGDRILDIDIPMSMGIIDPRAIPTQLNTVEFLWDPSKRTSVFIQVEEKWGSSCCTGLGGKTKSPFLVLAFLSHPSNHPLPCFRAAVLTGISPFQPKGADRKQKTDREKMEKRTPHEKEKYQPSYETTILTEVG</sequence>
<feature type="compositionally biased region" description="Polar residues" evidence="2">
    <location>
        <begin position="176"/>
        <end position="186"/>
    </location>
</feature>
<dbReference type="AlphaFoldDB" id="A0A851M4N5"/>